<dbReference type="PANTHER" id="PTHR30413">
    <property type="entry name" value="INNER MEMBRANE TRANSPORT PERMEASE"/>
    <property type="match status" value="1"/>
</dbReference>
<feature type="transmembrane region" description="Helical" evidence="11">
    <location>
        <begin position="153"/>
        <end position="176"/>
    </location>
</feature>
<dbReference type="GO" id="GO:0015920">
    <property type="term" value="P:lipopolysaccharide transport"/>
    <property type="evidence" value="ECO:0007669"/>
    <property type="project" value="TreeGrafter"/>
</dbReference>
<sequence>MNRKFALRDPLAVIRSLMSDRPLIVQFIRREVVGRYKGSFLGLFWSFITPLVMLAIYTFVFGFIFKSRWRPTSTDHAEFAIVMFVGVLVHGLMAECLNRAPTLVVGNPNYVKKVVFPLQALGWISVGTALFHMLIASSILLVAVFLWQGHLPLTAVLAPVVLLPFLILTVGLVWILSSLGVFMRDLGQVMGIVTSLLMFLAPVFYPITSVPKTFQVAIMFNPLTFVIEQLRGVVIWGHGIDWAGWCIYSLIAYAVAWGGLIWFEKTRKGFADVL</sequence>
<gene>
    <name evidence="13" type="ORF">F7R25_10385</name>
</gene>
<feature type="transmembrane region" description="Helical" evidence="11">
    <location>
        <begin position="188"/>
        <end position="207"/>
    </location>
</feature>
<organism evidence="13 14">
    <name type="scientific">Burkholderia stagnalis</name>
    <dbReference type="NCBI Taxonomy" id="1503054"/>
    <lineage>
        <taxon>Bacteria</taxon>
        <taxon>Pseudomonadati</taxon>
        <taxon>Pseudomonadota</taxon>
        <taxon>Betaproteobacteria</taxon>
        <taxon>Burkholderiales</taxon>
        <taxon>Burkholderiaceae</taxon>
        <taxon>Burkholderia</taxon>
        <taxon>Burkholderia cepacia complex</taxon>
    </lineage>
</organism>
<feature type="transmembrane region" description="Helical" evidence="11">
    <location>
        <begin position="77"/>
        <end position="100"/>
    </location>
</feature>
<comment type="subcellular location">
    <subcellularLocation>
        <location evidence="11">Cell inner membrane</location>
        <topology evidence="11">Multi-pass membrane protein</topology>
    </subcellularLocation>
    <subcellularLocation>
        <location evidence="1">Cell membrane</location>
        <topology evidence="1">Multi-pass membrane protein</topology>
    </subcellularLocation>
</comment>
<evidence type="ECO:0000313" key="14">
    <source>
        <dbReference type="Proteomes" id="UP000473470"/>
    </source>
</evidence>
<feature type="transmembrane region" description="Helical" evidence="11">
    <location>
        <begin position="43"/>
        <end position="65"/>
    </location>
</feature>
<comment type="similarity">
    <text evidence="2 11">Belongs to the ABC-2 integral membrane protein family.</text>
</comment>
<keyword evidence="10 11" id="KW-0472">Membrane</keyword>
<comment type="caution">
    <text evidence="13">The sequence shown here is derived from an EMBL/GenBank/DDBJ whole genome shotgun (WGS) entry which is preliminary data.</text>
</comment>
<dbReference type="AlphaFoldDB" id="A0A6L3N019"/>
<keyword evidence="8 11" id="KW-1133">Transmembrane helix</keyword>
<dbReference type="GO" id="GO:0015774">
    <property type="term" value="P:polysaccharide transport"/>
    <property type="evidence" value="ECO:0007669"/>
    <property type="project" value="UniProtKB-KW"/>
</dbReference>
<evidence type="ECO:0000256" key="3">
    <source>
        <dbReference type="ARBA" id="ARBA00022448"/>
    </source>
</evidence>
<evidence type="ECO:0000256" key="6">
    <source>
        <dbReference type="ARBA" id="ARBA00022692"/>
    </source>
</evidence>
<evidence type="ECO:0000256" key="7">
    <source>
        <dbReference type="ARBA" id="ARBA00022903"/>
    </source>
</evidence>
<accession>A0A6L3N019</accession>
<dbReference type="Pfam" id="PF01061">
    <property type="entry name" value="ABC2_membrane"/>
    <property type="match status" value="1"/>
</dbReference>
<feature type="domain" description="ABC transmembrane type-2" evidence="12">
    <location>
        <begin position="41"/>
        <end position="266"/>
    </location>
</feature>
<keyword evidence="7" id="KW-0972">Capsule biogenesis/degradation</keyword>
<evidence type="ECO:0000256" key="1">
    <source>
        <dbReference type="ARBA" id="ARBA00004651"/>
    </source>
</evidence>
<evidence type="ECO:0000256" key="5">
    <source>
        <dbReference type="ARBA" id="ARBA00022597"/>
    </source>
</evidence>
<keyword evidence="4 11" id="KW-1003">Cell membrane</keyword>
<dbReference type="PRINTS" id="PR00164">
    <property type="entry name" value="ABC2TRNSPORT"/>
</dbReference>
<keyword evidence="5" id="KW-0762">Sugar transport</keyword>
<proteinExistence type="inferred from homology"/>
<keyword evidence="9" id="KW-0625">Polysaccharide transport</keyword>
<feature type="transmembrane region" description="Helical" evidence="11">
    <location>
        <begin position="120"/>
        <end position="146"/>
    </location>
</feature>
<evidence type="ECO:0000256" key="2">
    <source>
        <dbReference type="ARBA" id="ARBA00007783"/>
    </source>
</evidence>
<evidence type="ECO:0000256" key="11">
    <source>
        <dbReference type="RuleBase" id="RU361157"/>
    </source>
</evidence>
<feature type="transmembrane region" description="Helical" evidence="11">
    <location>
        <begin position="242"/>
        <end position="263"/>
    </location>
</feature>
<keyword evidence="6 11" id="KW-0812">Transmembrane</keyword>
<evidence type="ECO:0000256" key="8">
    <source>
        <dbReference type="ARBA" id="ARBA00022989"/>
    </source>
</evidence>
<dbReference type="GO" id="GO:0140359">
    <property type="term" value="F:ABC-type transporter activity"/>
    <property type="evidence" value="ECO:0007669"/>
    <property type="project" value="InterPro"/>
</dbReference>
<name>A0A6L3N019_9BURK</name>
<evidence type="ECO:0000256" key="9">
    <source>
        <dbReference type="ARBA" id="ARBA00023047"/>
    </source>
</evidence>
<dbReference type="InterPro" id="IPR047817">
    <property type="entry name" value="ABC2_TM_bact-type"/>
</dbReference>
<dbReference type="EMBL" id="VZOK01000012">
    <property type="protein sequence ID" value="KAB0638876.1"/>
    <property type="molecule type" value="Genomic_DNA"/>
</dbReference>
<dbReference type="GO" id="GO:0043190">
    <property type="term" value="C:ATP-binding cassette (ABC) transporter complex"/>
    <property type="evidence" value="ECO:0007669"/>
    <property type="project" value="InterPro"/>
</dbReference>
<evidence type="ECO:0000256" key="4">
    <source>
        <dbReference type="ARBA" id="ARBA00022475"/>
    </source>
</evidence>
<dbReference type="InterPro" id="IPR013525">
    <property type="entry name" value="ABC2_TM"/>
</dbReference>
<protein>
    <recommendedName>
        <fullName evidence="11">Transport permease protein</fullName>
    </recommendedName>
</protein>
<dbReference type="RefSeq" id="WP_059885027.1">
    <property type="nucleotide sequence ID" value="NZ_CABVPM010000014.1"/>
</dbReference>
<keyword evidence="3 11" id="KW-0813">Transport</keyword>
<evidence type="ECO:0000313" key="13">
    <source>
        <dbReference type="EMBL" id="KAB0638876.1"/>
    </source>
</evidence>
<reference evidence="13 14" key="1">
    <citation type="submission" date="2019-09" db="EMBL/GenBank/DDBJ databases">
        <title>Draft genome sequences of 48 bacterial type strains from the CCUG.</title>
        <authorList>
            <person name="Tunovic T."/>
            <person name="Pineiro-Iglesias B."/>
            <person name="Unosson C."/>
            <person name="Inganas E."/>
            <person name="Ohlen M."/>
            <person name="Cardew S."/>
            <person name="Jensie-Markopoulos S."/>
            <person name="Salva-Serra F."/>
            <person name="Jaen-Luchoro D."/>
            <person name="Karlsson R."/>
            <person name="Svensson-Stadler L."/>
            <person name="Chun J."/>
            <person name="Moore E."/>
        </authorList>
    </citation>
    <scope>NUCLEOTIDE SEQUENCE [LARGE SCALE GENOMIC DNA]</scope>
    <source>
        <strain evidence="13 14">CCUG 65686</strain>
    </source>
</reference>
<dbReference type="PROSITE" id="PS51012">
    <property type="entry name" value="ABC_TM2"/>
    <property type="match status" value="1"/>
</dbReference>
<dbReference type="Proteomes" id="UP000473470">
    <property type="component" value="Unassembled WGS sequence"/>
</dbReference>
<dbReference type="InterPro" id="IPR000412">
    <property type="entry name" value="ABC_2_transport"/>
</dbReference>
<dbReference type="PANTHER" id="PTHR30413:SF10">
    <property type="entry name" value="CAPSULE POLYSACCHARIDE EXPORT INNER-MEMBRANE PROTEIN CTRC"/>
    <property type="match status" value="1"/>
</dbReference>
<evidence type="ECO:0000256" key="10">
    <source>
        <dbReference type="ARBA" id="ARBA00023136"/>
    </source>
</evidence>
<evidence type="ECO:0000259" key="12">
    <source>
        <dbReference type="PROSITE" id="PS51012"/>
    </source>
</evidence>